<reference evidence="2 3" key="1">
    <citation type="submission" date="2018-01" db="EMBL/GenBank/DDBJ databases">
        <title>Genomic Encyclopedia of Archaeal and Bacterial Type Strains, Phase II (KMG-II): from individual species to whole genera.</title>
        <authorList>
            <person name="Goeker M."/>
        </authorList>
    </citation>
    <scope>NUCLEOTIDE SEQUENCE [LARGE SCALE GENOMIC DNA]</scope>
    <source>
        <strain evidence="2 3">DSM 17023</strain>
    </source>
</reference>
<dbReference type="SUPFAM" id="SSF51695">
    <property type="entry name" value="PLC-like phosphodiesterases"/>
    <property type="match status" value="2"/>
</dbReference>
<feature type="domain" description="GP-PDE" evidence="1">
    <location>
        <begin position="255"/>
        <end position="501"/>
    </location>
</feature>
<dbReference type="Gene3D" id="3.20.20.190">
    <property type="entry name" value="Phosphatidylinositol (PI) phosphodiesterase"/>
    <property type="match status" value="2"/>
</dbReference>
<keyword evidence="3" id="KW-1185">Reference proteome</keyword>
<dbReference type="InterPro" id="IPR030395">
    <property type="entry name" value="GP_PDE_dom"/>
</dbReference>
<dbReference type="InterPro" id="IPR017946">
    <property type="entry name" value="PLC-like_Pdiesterase_TIM-brl"/>
</dbReference>
<evidence type="ECO:0000313" key="3">
    <source>
        <dbReference type="Proteomes" id="UP000236959"/>
    </source>
</evidence>
<proteinExistence type="predicted"/>
<dbReference type="PANTHER" id="PTHR46211:SF14">
    <property type="entry name" value="GLYCEROPHOSPHODIESTER PHOSPHODIESTERASE"/>
    <property type="match status" value="1"/>
</dbReference>
<name>A0A2S3V2Z7_9HYPH</name>
<gene>
    <name evidence="2" type="ORF">CLV41_101605</name>
</gene>
<dbReference type="PROSITE" id="PS51704">
    <property type="entry name" value="GP_PDE"/>
    <property type="match status" value="2"/>
</dbReference>
<evidence type="ECO:0000313" key="2">
    <source>
        <dbReference type="EMBL" id="POF34153.1"/>
    </source>
</evidence>
<dbReference type="PANTHER" id="PTHR46211">
    <property type="entry name" value="GLYCEROPHOSPHORYL DIESTER PHOSPHODIESTERASE"/>
    <property type="match status" value="1"/>
</dbReference>
<protein>
    <submittedName>
        <fullName evidence="2">Glycerophosphoryl diester phosphodiesterase</fullName>
    </submittedName>
</protein>
<dbReference type="CDD" id="cd08556">
    <property type="entry name" value="GDPD"/>
    <property type="match status" value="1"/>
</dbReference>
<dbReference type="GO" id="GO:0006629">
    <property type="term" value="P:lipid metabolic process"/>
    <property type="evidence" value="ECO:0007669"/>
    <property type="project" value="InterPro"/>
</dbReference>
<dbReference type="AlphaFoldDB" id="A0A2S3V2Z7"/>
<feature type="domain" description="GP-PDE" evidence="1">
    <location>
        <begin position="18"/>
        <end position="248"/>
    </location>
</feature>
<organism evidence="2 3">
    <name type="scientific">Roseibium marinum</name>
    <dbReference type="NCBI Taxonomy" id="281252"/>
    <lineage>
        <taxon>Bacteria</taxon>
        <taxon>Pseudomonadati</taxon>
        <taxon>Pseudomonadota</taxon>
        <taxon>Alphaproteobacteria</taxon>
        <taxon>Hyphomicrobiales</taxon>
        <taxon>Stappiaceae</taxon>
        <taxon>Roseibium</taxon>
    </lineage>
</organism>
<dbReference type="GO" id="GO:0008081">
    <property type="term" value="F:phosphoric diester hydrolase activity"/>
    <property type="evidence" value="ECO:0007669"/>
    <property type="project" value="InterPro"/>
</dbReference>
<dbReference type="EMBL" id="PPCN01000001">
    <property type="protein sequence ID" value="POF34153.1"/>
    <property type="molecule type" value="Genomic_DNA"/>
</dbReference>
<evidence type="ECO:0000259" key="1">
    <source>
        <dbReference type="PROSITE" id="PS51704"/>
    </source>
</evidence>
<dbReference type="RefSeq" id="WP_170107099.1">
    <property type="nucleotide sequence ID" value="NZ_PPCN01000001.1"/>
</dbReference>
<dbReference type="Pfam" id="PF03009">
    <property type="entry name" value="GDPD"/>
    <property type="match status" value="2"/>
</dbReference>
<accession>A0A2S3V2Z7</accession>
<dbReference type="Proteomes" id="UP000236959">
    <property type="component" value="Unassembled WGS sequence"/>
</dbReference>
<sequence length="501" mass="54381">MTQFGPDRTWIHDTHRPPLAIAHRGASAYAFDNTMRAFEVARELGADMWEVDVRLTADGVPVAFHDADLKAACGRDLRLSDVTAAVLADLTAAAGRSAPLFADIAALAARAGAGIYLDAKEGEAASRAVDILLDNRIARAIVGANTPDYCAELLAAGCPYPVSILVGLGGDPFEIADRCGAQIVHPCWERAGDRPDALLDDAFFAKARERGLPVVTWHEERTDVVEALVKMPVLGICSDQPEMVARYKSAGLRRPEIVCHRGACGIAPENTKSAARAAWAAGFDSVEIDVRETSDGELVVHHDPLLERTTSGAGELAEKTLAEIAALDAGSWFDPFFNDEPVPLLAEIVDMAFGAGGKLYVELKQADPVRTVQAVLKRMAPEDVFFWSANVDWLHLIRETFPQAMLMARPEDFDSLDTCLAAFEADIIEFNRRNANAAGFETVRRAGRKVMVAYMGSDTAEMERLLGLQPDLVNVNEPFQVARLLAGKEDNGSMDVRRIRA</sequence>
<comment type="caution">
    <text evidence="2">The sequence shown here is derived from an EMBL/GenBank/DDBJ whole genome shotgun (WGS) entry which is preliminary data.</text>
</comment>